<accession>A8HVM4</accession>
<evidence type="ECO:0000256" key="1">
    <source>
        <dbReference type="ARBA" id="ARBA00004141"/>
    </source>
</evidence>
<dbReference type="KEGG" id="azc:AZC_4332"/>
<dbReference type="GO" id="GO:0016020">
    <property type="term" value="C:membrane"/>
    <property type="evidence" value="ECO:0007669"/>
    <property type="project" value="UniProtKB-SubCell"/>
</dbReference>
<feature type="transmembrane region" description="Helical" evidence="5">
    <location>
        <begin position="119"/>
        <end position="144"/>
    </location>
</feature>
<evidence type="ECO:0000256" key="3">
    <source>
        <dbReference type="ARBA" id="ARBA00022989"/>
    </source>
</evidence>
<reference evidence="7 8" key="1">
    <citation type="journal article" date="2007" name="Appl. Environ. Microbiol.">
        <title>Rhizobial factors required for stem nodule maturation and maintenance in Sesbania rostrata-Azorhizobium caulinodans ORS571 symbiosis.</title>
        <authorList>
            <person name="Suzuki S."/>
            <person name="Aono T."/>
            <person name="Lee KB."/>
            <person name="Suzuki T."/>
            <person name="Liu CT."/>
            <person name="Miwa H."/>
            <person name="Wakao S."/>
            <person name="Iki T."/>
            <person name="Oyaizu H."/>
        </authorList>
    </citation>
    <scope>NUCLEOTIDE SEQUENCE [LARGE SCALE GENOMIC DNA]</scope>
    <source>
        <strain evidence="8">ATCC 43989 / DSM 5975 / JCM 20966 / LMG 6465 / NBRC 14845 / NCIMB 13405 / ORS 571</strain>
    </source>
</reference>
<reference evidence="7 8" key="6">
    <citation type="journal article" date="2011" name="Appl. Environ. Microbiol.">
        <title>Involvement of the azorhizobial chromosome partition gene (parA) in the onset of bacteroid differentiation during Sesbania rostrata stem nodule development.</title>
        <authorList>
            <person name="Liu CT."/>
            <person name="Lee KB."/>
            <person name="Wang YS."/>
            <person name="Peng MH."/>
            <person name="Lee KT."/>
            <person name="Suzuki S."/>
            <person name="Suzuki T."/>
            <person name="Oyaizu H."/>
        </authorList>
    </citation>
    <scope>NUCLEOTIDE SEQUENCE [LARGE SCALE GENOMIC DNA]</scope>
    <source>
        <strain evidence="8">ATCC 43989 / DSM 5975 / JCM 20966 / LMG 6465 / NBRC 14845 / NCIMB 13405 / ORS 571</strain>
    </source>
</reference>
<keyword evidence="8" id="KW-1185">Reference proteome</keyword>
<dbReference type="Proteomes" id="UP000000270">
    <property type="component" value="Chromosome"/>
</dbReference>
<reference evidence="7 8" key="5">
    <citation type="journal article" date="2010" name="Appl. Environ. Microbiol.">
        <title>phrR-like gene praR of Azorhizobium caulinodans ORS571 is essential for symbiosis with Sesbania rostrata and is involved in expression of reb genes.</title>
        <authorList>
            <person name="Akiba N."/>
            <person name="Aono T."/>
            <person name="Toyazaki H."/>
            <person name="Sato S."/>
            <person name="Oyaizu H."/>
        </authorList>
    </citation>
    <scope>NUCLEOTIDE SEQUENCE [LARGE SCALE GENOMIC DNA]</scope>
    <source>
        <strain evidence="8">ATCC 43989 / DSM 5975 / JCM 20966 / LMG 6465 / NBRC 14845 / NCIMB 13405 / ORS 571</strain>
    </source>
</reference>
<dbReference type="AlphaFoldDB" id="A8HVM4"/>
<gene>
    <name evidence="7" type="ordered locus">AZC_4332</name>
</gene>
<reference evidence="7 8" key="3">
    <citation type="journal article" date="2008" name="BMC Genomics">
        <title>The genome of the versatile nitrogen fixer Azorhizobium caulinodans ORS571.</title>
        <authorList>
            <person name="Lee KB."/>
            <person name="Backer P.D."/>
            <person name="Aono T."/>
            <person name="Liu CT."/>
            <person name="Suzuki S."/>
            <person name="Suzuki T."/>
            <person name="Kaneko T."/>
            <person name="Yamada M."/>
            <person name="Tabata S."/>
            <person name="Kupfer D.M."/>
            <person name="Najar F.Z."/>
            <person name="Wiley G.B."/>
            <person name="Roe B."/>
            <person name="Binnewies T.T."/>
            <person name="Ussery D.W."/>
            <person name="D'Haeze W."/>
            <person name="Herder J.D."/>
            <person name="Gevers D."/>
            <person name="Vereecke D."/>
            <person name="Holsters M."/>
            <person name="Oyaizu H."/>
        </authorList>
    </citation>
    <scope>NUCLEOTIDE SEQUENCE [LARGE SCALE GENOMIC DNA]</scope>
    <source>
        <strain evidence="8">ATCC 43989 / DSM 5975 / JCM 20966 / LMG 6465 / NBRC 14845 / NCIMB 13405 / ORS 571</strain>
    </source>
</reference>
<evidence type="ECO:0000256" key="4">
    <source>
        <dbReference type="ARBA" id="ARBA00023136"/>
    </source>
</evidence>
<sequence>MQRGPSMFMMLLGLVIFIGTHLVSTRPALRASLVGQVGEGPYKGFYSLLALSGLLLTGYGYGLWRAAGPAILWTPPYQLRHLTMGLMLIAAICLVAAYVPSHIKAWLKHPMLVGVKVWALAHFLVKGDAASMTLFAVVLAWAVYDRISVKRRGLPLPVAPSGWTGDLAAVAGGVVLYLFLVFVFHPYVVGVPVMG</sequence>
<keyword evidence="3 5" id="KW-1133">Transmembrane helix</keyword>
<dbReference type="HOGENOM" id="CLU_104582_1_0_5"/>
<evidence type="ECO:0000313" key="8">
    <source>
        <dbReference type="Proteomes" id="UP000000270"/>
    </source>
</evidence>
<feature type="transmembrane region" description="Helical" evidence="5">
    <location>
        <begin position="79"/>
        <end position="99"/>
    </location>
</feature>
<protein>
    <recommendedName>
        <fullName evidence="6">NnrU domain-containing protein</fullName>
    </recommendedName>
</protein>
<reference evidence="7 8" key="4">
    <citation type="journal article" date="2009" name="Appl. Environ. Microbiol.">
        <title>Comparative genome-wide transcriptional profiling of Azorhizobium caulinodans ORS571 grown under free-living and symbiotic conditions.</title>
        <authorList>
            <person name="Tsukada S."/>
            <person name="Aono T."/>
            <person name="Akiba N."/>
            <person name="Lee KB."/>
            <person name="Liu CT."/>
            <person name="Toyazaki H."/>
            <person name="Oyaizu H."/>
        </authorList>
    </citation>
    <scope>NUCLEOTIDE SEQUENCE [LARGE SCALE GENOMIC DNA]</scope>
    <source>
        <strain evidence="8">ATCC 43989 / DSM 5975 / JCM 20966 / LMG 6465 / NBRC 14845 / NCIMB 13405 / ORS 571</strain>
    </source>
</reference>
<feature type="transmembrane region" description="Helical" evidence="5">
    <location>
        <begin position="165"/>
        <end position="188"/>
    </location>
</feature>
<evidence type="ECO:0000256" key="5">
    <source>
        <dbReference type="SAM" id="Phobius"/>
    </source>
</evidence>
<evidence type="ECO:0000256" key="2">
    <source>
        <dbReference type="ARBA" id="ARBA00022692"/>
    </source>
</evidence>
<dbReference type="EMBL" id="AP009384">
    <property type="protein sequence ID" value="BAF90330.1"/>
    <property type="molecule type" value="Genomic_DNA"/>
</dbReference>
<evidence type="ECO:0000313" key="7">
    <source>
        <dbReference type="EMBL" id="BAF90330.1"/>
    </source>
</evidence>
<comment type="subcellular location">
    <subcellularLocation>
        <location evidence="1">Membrane</location>
        <topology evidence="1">Multi-pass membrane protein</topology>
    </subcellularLocation>
</comment>
<dbReference type="STRING" id="438753.AZC_4332"/>
<evidence type="ECO:0000259" key="6">
    <source>
        <dbReference type="Pfam" id="PF07298"/>
    </source>
</evidence>
<name>A8HVM4_AZOC5</name>
<dbReference type="eggNOG" id="COG4094">
    <property type="taxonomic scope" value="Bacteria"/>
</dbReference>
<dbReference type="InterPro" id="IPR009915">
    <property type="entry name" value="NnrU_dom"/>
</dbReference>
<keyword evidence="2 5" id="KW-0812">Transmembrane</keyword>
<dbReference type="Pfam" id="PF07298">
    <property type="entry name" value="NnrU"/>
    <property type="match status" value="1"/>
</dbReference>
<feature type="transmembrane region" description="Helical" evidence="5">
    <location>
        <begin position="46"/>
        <end position="67"/>
    </location>
</feature>
<feature type="domain" description="NnrU" evidence="6">
    <location>
        <begin position="9"/>
        <end position="192"/>
    </location>
</feature>
<organism evidence="7 8">
    <name type="scientific">Azorhizobium caulinodans (strain ATCC 43989 / DSM 5975 / JCM 20966 / LMG 6465 / NBRC 14845 / NCIMB 13405 / ORS 571)</name>
    <dbReference type="NCBI Taxonomy" id="438753"/>
    <lineage>
        <taxon>Bacteria</taxon>
        <taxon>Pseudomonadati</taxon>
        <taxon>Pseudomonadota</taxon>
        <taxon>Alphaproteobacteria</taxon>
        <taxon>Hyphomicrobiales</taxon>
        <taxon>Xanthobacteraceae</taxon>
        <taxon>Azorhizobium</taxon>
    </lineage>
</organism>
<reference evidence="8" key="2">
    <citation type="submission" date="2007-04" db="EMBL/GenBank/DDBJ databases">
        <title>Complete genome sequence of the nitrogen-fixing bacterium Azorhizobium caulinodans ORS571.</title>
        <authorList>
            <person name="Lee K.B."/>
            <person name="Backer P.D."/>
            <person name="Aono T."/>
            <person name="Liu C.T."/>
            <person name="Suzuki S."/>
            <person name="Suzuki T."/>
            <person name="Kaneko T."/>
            <person name="Yamada M."/>
            <person name="Tabata S."/>
            <person name="Kupfer D.M."/>
            <person name="Najar F.Z."/>
            <person name="Wiley G.B."/>
            <person name="Roe B."/>
            <person name="Binnewies T."/>
            <person name="Ussery D."/>
            <person name="Vereecke D."/>
            <person name="Gevers D."/>
            <person name="Holsters M."/>
            <person name="Oyaizu H."/>
        </authorList>
    </citation>
    <scope>NUCLEOTIDE SEQUENCE [LARGE SCALE GENOMIC DNA]</scope>
    <source>
        <strain evidence="8">ATCC 43989 / DSM 5975 / JCM 20966 / LMG 6465 / NBRC 14845 / NCIMB 13405 / ORS 571</strain>
    </source>
</reference>
<keyword evidence="4 5" id="KW-0472">Membrane</keyword>
<proteinExistence type="predicted"/>